<dbReference type="InterPro" id="IPR003675">
    <property type="entry name" value="Rce1/LyrA-like_dom"/>
</dbReference>
<keyword evidence="1" id="KW-0812">Transmembrane</keyword>
<dbReference type="EMBL" id="FOYT01000006">
    <property type="protein sequence ID" value="SFR74079.1"/>
    <property type="molecule type" value="Genomic_DNA"/>
</dbReference>
<feature type="transmembrane region" description="Helical" evidence="1">
    <location>
        <begin position="12"/>
        <end position="35"/>
    </location>
</feature>
<evidence type="ECO:0000313" key="3">
    <source>
        <dbReference type="EMBL" id="SFR74079.1"/>
    </source>
</evidence>
<dbReference type="AlphaFoldDB" id="A0A1I6J565"/>
<keyword evidence="3" id="KW-0645">Protease</keyword>
<feature type="transmembrane region" description="Helical" evidence="1">
    <location>
        <begin position="47"/>
        <end position="66"/>
    </location>
</feature>
<evidence type="ECO:0000259" key="2">
    <source>
        <dbReference type="Pfam" id="PF02517"/>
    </source>
</evidence>
<keyword evidence="3" id="KW-0378">Hydrolase</keyword>
<feature type="domain" description="CAAX prenyl protease 2/Lysostaphin resistance protein A-like" evidence="2">
    <location>
        <begin position="121"/>
        <end position="226"/>
    </location>
</feature>
<organism evidence="3 4">
    <name type="scientific">Halogeometricum rufum</name>
    <dbReference type="NCBI Taxonomy" id="553469"/>
    <lineage>
        <taxon>Archaea</taxon>
        <taxon>Methanobacteriati</taxon>
        <taxon>Methanobacteriota</taxon>
        <taxon>Stenosarchaea group</taxon>
        <taxon>Halobacteria</taxon>
        <taxon>Halobacteriales</taxon>
        <taxon>Haloferacaceae</taxon>
        <taxon>Halogeometricum</taxon>
    </lineage>
</organism>
<proteinExistence type="predicted"/>
<accession>A0A1I6J565</accession>
<name>A0A1I6J565_9EURY</name>
<dbReference type="RefSeq" id="WP_089811088.1">
    <property type="nucleotide sequence ID" value="NZ_FOYT01000006.1"/>
</dbReference>
<dbReference type="Proteomes" id="UP000198531">
    <property type="component" value="Unassembled WGS sequence"/>
</dbReference>
<feature type="transmembrane region" description="Helical" evidence="1">
    <location>
        <begin position="78"/>
        <end position="99"/>
    </location>
</feature>
<protein>
    <submittedName>
        <fullName evidence="3">CAAX protease self-immunity</fullName>
    </submittedName>
</protein>
<evidence type="ECO:0000256" key="1">
    <source>
        <dbReference type="SAM" id="Phobius"/>
    </source>
</evidence>
<dbReference type="OrthoDB" id="221540at2157"/>
<keyword evidence="4" id="KW-1185">Reference proteome</keyword>
<dbReference type="Pfam" id="PF02517">
    <property type="entry name" value="Rce1-like"/>
    <property type="match status" value="1"/>
</dbReference>
<feature type="transmembrane region" description="Helical" evidence="1">
    <location>
        <begin position="192"/>
        <end position="211"/>
    </location>
</feature>
<dbReference type="GO" id="GO:0080120">
    <property type="term" value="P:CAAX-box protein maturation"/>
    <property type="evidence" value="ECO:0007669"/>
    <property type="project" value="UniProtKB-ARBA"/>
</dbReference>
<feature type="transmembrane region" description="Helical" evidence="1">
    <location>
        <begin position="119"/>
        <end position="140"/>
    </location>
</feature>
<gene>
    <name evidence="3" type="ORF">SAMN04487947_4056</name>
</gene>
<reference evidence="4" key="1">
    <citation type="submission" date="2016-10" db="EMBL/GenBank/DDBJ databases">
        <authorList>
            <person name="Varghese N."/>
            <person name="Submissions S."/>
        </authorList>
    </citation>
    <scope>NUCLEOTIDE SEQUENCE [LARGE SCALE GENOMIC DNA]</scope>
    <source>
        <strain evidence="4">CGMCC 1.7736</strain>
    </source>
</reference>
<evidence type="ECO:0000313" key="4">
    <source>
        <dbReference type="Proteomes" id="UP000198531"/>
    </source>
</evidence>
<dbReference type="GO" id="GO:0006508">
    <property type="term" value="P:proteolysis"/>
    <property type="evidence" value="ECO:0007669"/>
    <property type="project" value="UniProtKB-KW"/>
</dbReference>
<dbReference type="GO" id="GO:0004175">
    <property type="term" value="F:endopeptidase activity"/>
    <property type="evidence" value="ECO:0007669"/>
    <property type="project" value="UniProtKB-ARBA"/>
</dbReference>
<feature type="transmembrane region" description="Helical" evidence="1">
    <location>
        <begin position="161"/>
        <end position="180"/>
    </location>
</feature>
<sequence length="280" mass="28670">MLRTDSDPPAFDGGSVVPVATYLLIVAALSGLTLVTSGASGSPVVGVGWGLFLAALALGAFAVEGVSPRSVLPPARSLAPAAVAVAAFWLLYNVVAYGLALGGVPGFEPAPSRVVAHPLPYLAAFVSALLFTAIPEELAFRAYLQSKFTALAGGGRRRATAVGVSLAAVLFALFHLPHWFLASGHGVGPALATRLFGLTLAGLAYGLAYALTRNLWLVALFHATMNQPPFLVAVHVPAEMHLLVGAVEYAAIASTAFVAVRVSDTVGPTSTRGGRASTDD</sequence>
<keyword evidence="1" id="KW-0472">Membrane</keyword>
<keyword evidence="1" id="KW-1133">Transmembrane helix</keyword>